<dbReference type="EMBL" id="PDLN01000004">
    <property type="protein sequence ID" value="RDW87673.1"/>
    <property type="molecule type" value="Genomic_DNA"/>
</dbReference>
<sequence>MAAYPWENPTPPASRPVSRQRYEYERRPAESCRRYEREHRRQCEEREREHRLSPAYQTPRIRQQPTPPVSPGNSTHSLLSPIDDSRSLPMERTPSGNSIIADHGYEPRHNPTLTCGDAEAARSVQNQFKSRDDNNNFVRYFRQIIEGDGELSDRDLESILAGADTAFFHKTLSGRVMWEWSHPNQSRYENELIGSTALRPASDGGYETLIVLSAPILRHSGYDRRLLLSAFLHELVHCYLFIRCGFHAREQGGHTEGFHTIAELIDKWVAGCGVHLRLCNMKANLNYFRIDRLRETFKDADLRHRYEGCSQSISREYGRENIGLFLQDEVQWR</sequence>
<dbReference type="OrthoDB" id="5236983at2759"/>
<dbReference type="AlphaFoldDB" id="A0A3D8SMW5"/>
<comment type="caution">
    <text evidence="3">The sequence shown here is derived from an EMBL/GenBank/DDBJ whole genome shotgun (WGS) entry which is preliminary data.</text>
</comment>
<evidence type="ECO:0000313" key="4">
    <source>
        <dbReference type="Proteomes" id="UP000256328"/>
    </source>
</evidence>
<proteinExistence type="predicted"/>
<accession>A0A3D8SMW5</accession>
<feature type="domain" description="SprT-like" evidence="2">
    <location>
        <begin position="157"/>
        <end position="272"/>
    </location>
</feature>
<dbReference type="GO" id="GO:0006950">
    <property type="term" value="P:response to stress"/>
    <property type="evidence" value="ECO:0007669"/>
    <property type="project" value="UniProtKB-ARBA"/>
</dbReference>
<evidence type="ECO:0000259" key="2">
    <source>
        <dbReference type="Pfam" id="PF10263"/>
    </source>
</evidence>
<protein>
    <recommendedName>
        <fullName evidence="2">SprT-like domain-containing protein</fullName>
    </recommendedName>
</protein>
<reference evidence="3 4" key="1">
    <citation type="journal article" date="2018" name="IMA Fungus">
        <title>IMA Genome-F 9: Draft genome sequence of Annulohypoxylon stygium, Aspergillus mulundensis, Berkeleyomyces basicola (syn. Thielaviopsis basicola), Ceratocystis smalleyi, two Cercospora beticola strains, Coleophoma cylindrospora, Fusarium fracticaudum, Phialophora cf. hyalina, and Morchella septimelata.</title>
        <authorList>
            <person name="Wingfield B.D."/>
            <person name="Bills G.F."/>
            <person name="Dong Y."/>
            <person name="Huang W."/>
            <person name="Nel W.J."/>
            <person name="Swalarsk-Parry B.S."/>
            <person name="Vaghefi N."/>
            <person name="Wilken P.M."/>
            <person name="An Z."/>
            <person name="de Beer Z.W."/>
            <person name="De Vos L."/>
            <person name="Chen L."/>
            <person name="Duong T.A."/>
            <person name="Gao Y."/>
            <person name="Hammerbacher A."/>
            <person name="Kikkert J.R."/>
            <person name="Li Y."/>
            <person name="Li H."/>
            <person name="Li K."/>
            <person name="Li Q."/>
            <person name="Liu X."/>
            <person name="Ma X."/>
            <person name="Naidoo K."/>
            <person name="Pethybridge S.J."/>
            <person name="Sun J."/>
            <person name="Steenkamp E.T."/>
            <person name="van der Nest M.A."/>
            <person name="van Wyk S."/>
            <person name="Wingfield M.J."/>
            <person name="Xiong C."/>
            <person name="Yue Q."/>
            <person name="Zhang X."/>
        </authorList>
    </citation>
    <scope>NUCLEOTIDE SEQUENCE [LARGE SCALE GENOMIC DNA]</scope>
    <source>
        <strain evidence="3 4">BP5796</strain>
    </source>
</reference>
<evidence type="ECO:0000256" key="1">
    <source>
        <dbReference type="SAM" id="MobiDB-lite"/>
    </source>
</evidence>
<name>A0A3D8SMW5_9HELO</name>
<keyword evidence="4" id="KW-1185">Reference proteome</keyword>
<feature type="region of interest" description="Disordered" evidence="1">
    <location>
        <begin position="1"/>
        <end position="114"/>
    </location>
</feature>
<evidence type="ECO:0000313" key="3">
    <source>
        <dbReference type="EMBL" id="RDW87673.1"/>
    </source>
</evidence>
<dbReference type="Pfam" id="PF10263">
    <property type="entry name" value="SprT-like"/>
    <property type="match status" value="1"/>
</dbReference>
<dbReference type="InterPro" id="IPR006640">
    <property type="entry name" value="SprT-like_domain"/>
</dbReference>
<feature type="compositionally biased region" description="Basic and acidic residues" evidence="1">
    <location>
        <begin position="20"/>
        <end position="52"/>
    </location>
</feature>
<gene>
    <name evidence="3" type="ORF">BP5796_03367</name>
</gene>
<dbReference type="Proteomes" id="UP000256328">
    <property type="component" value="Unassembled WGS sequence"/>
</dbReference>
<organism evidence="3 4">
    <name type="scientific">Coleophoma crateriformis</name>
    <dbReference type="NCBI Taxonomy" id="565419"/>
    <lineage>
        <taxon>Eukaryota</taxon>
        <taxon>Fungi</taxon>
        <taxon>Dikarya</taxon>
        <taxon>Ascomycota</taxon>
        <taxon>Pezizomycotina</taxon>
        <taxon>Leotiomycetes</taxon>
        <taxon>Helotiales</taxon>
        <taxon>Dermateaceae</taxon>
        <taxon>Coleophoma</taxon>
    </lineage>
</organism>